<name>A0A6A0AMM6_HAELA</name>
<feature type="transmembrane region" description="Helical" evidence="1">
    <location>
        <begin position="24"/>
        <end position="47"/>
    </location>
</feature>
<proteinExistence type="predicted"/>
<dbReference type="EMBL" id="BLLF01007607">
    <property type="protein sequence ID" value="GFH33027.1"/>
    <property type="molecule type" value="Genomic_DNA"/>
</dbReference>
<comment type="caution">
    <text evidence="2">The sequence shown here is derived from an EMBL/GenBank/DDBJ whole genome shotgun (WGS) entry which is preliminary data.</text>
</comment>
<dbReference type="AlphaFoldDB" id="A0A6A0AMM6"/>
<protein>
    <submittedName>
        <fullName evidence="2">Uncharacterized protein</fullName>
    </submittedName>
</protein>
<keyword evidence="1" id="KW-0812">Transmembrane</keyword>
<feature type="non-terminal residue" evidence="2">
    <location>
        <position position="257"/>
    </location>
</feature>
<reference evidence="2 3" key="1">
    <citation type="submission" date="2020-02" db="EMBL/GenBank/DDBJ databases">
        <title>Draft genome sequence of Haematococcus lacustris strain NIES-144.</title>
        <authorList>
            <person name="Morimoto D."/>
            <person name="Nakagawa S."/>
            <person name="Yoshida T."/>
            <person name="Sawayama S."/>
        </authorList>
    </citation>
    <scope>NUCLEOTIDE SEQUENCE [LARGE SCALE GENOMIC DNA]</scope>
    <source>
        <strain evidence="2 3">NIES-144</strain>
    </source>
</reference>
<keyword evidence="1" id="KW-1133">Transmembrane helix</keyword>
<evidence type="ECO:0000313" key="2">
    <source>
        <dbReference type="EMBL" id="GFH33027.1"/>
    </source>
</evidence>
<keyword evidence="3" id="KW-1185">Reference proteome</keyword>
<organism evidence="2 3">
    <name type="scientific">Haematococcus lacustris</name>
    <name type="common">Green alga</name>
    <name type="synonym">Haematococcus pluvialis</name>
    <dbReference type="NCBI Taxonomy" id="44745"/>
    <lineage>
        <taxon>Eukaryota</taxon>
        <taxon>Viridiplantae</taxon>
        <taxon>Chlorophyta</taxon>
        <taxon>core chlorophytes</taxon>
        <taxon>Chlorophyceae</taxon>
        <taxon>CS clade</taxon>
        <taxon>Chlamydomonadales</taxon>
        <taxon>Haematococcaceae</taxon>
        <taxon>Haematococcus</taxon>
    </lineage>
</organism>
<accession>A0A6A0AMM6</accession>
<evidence type="ECO:0000313" key="3">
    <source>
        <dbReference type="Proteomes" id="UP000485058"/>
    </source>
</evidence>
<gene>
    <name evidence="2" type="ORF">HaLaN_32338</name>
</gene>
<evidence type="ECO:0000256" key="1">
    <source>
        <dbReference type="SAM" id="Phobius"/>
    </source>
</evidence>
<keyword evidence="1" id="KW-0472">Membrane</keyword>
<sequence>AGCQGGSRWGCCARRQLPARCRCLTMSFAALLACLMLLHGACLIVSAQPADIMPAPSPPILALRPPVPLLSTPPPQQSNATGNPLLITLYGLDLWSLLTSWDSGIQALLEEQQSPSLSLLDLSAPGMCASQLLALNTTALLNTSLTAQELMPGLGYFSMDVAQLLRDYLNDSSIAVQVPDFCAGNRTAASFIANGTLVNATWPTLRVTINLLATDPERGLSLLELDGGSRPRPLEAVAPPLMHAGDYQRLLLLLLPS</sequence>
<dbReference type="Proteomes" id="UP000485058">
    <property type="component" value="Unassembled WGS sequence"/>
</dbReference>
<feature type="non-terminal residue" evidence="2">
    <location>
        <position position="1"/>
    </location>
</feature>